<reference evidence="2 3" key="1">
    <citation type="submission" date="2020-12" db="EMBL/GenBank/DDBJ databases">
        <title>Novel Thalassolituus-related marine hydrocarbonoclastic bacteria mediated algae-derived hydrocarbons mineralization in twilight zone of the northern South China Sea.</title>
        <authorList>
            <person name="Dong C."/>
        </authorList>
    </citation>
    <scope>NUCLEOTIDE SEQUENCE [LARGE SCALE GENOMIC DNA]</scope>
    <source>
        <strain evidence="2 3">IMCC1826</strain>
    </source>
</reference>
<evidence type="ECO:0000313" key="2">
    <source>
        <dbReference type="EMBL" id="MCA6065287.1"/>
    </source>
</evidence>
<name>A0ABS7ZU53_9GAMM</name>
<sequence>MSVSRIIDDHWSGIMSVQESAYSEVTPEPLEVLRCKRSITPQSCFVSVSEQGAIEAYVLAHRWAGRNPPSLSEVIDDVSSHSSADTLYLHDLAVDQRAQGKGLGLKLFNAVLTSAKSMGVKKISLVAVQGADSFWRRQGFIEDETARICDSYGTDAVYMERPVVQ</sequence>
<dbReference type="Pfam" id="PF00583">
    <property type="entry name" value="Acetyltransf_1"/>
    <property type="match status" value="1"/>
</dbReference>
<dbReference type="SUPFAM" id="SSF55729">
    <property type="entry name" value="Acyl-CoA N-acyltransferases (Nat)"/>
    <property type="match status" value="1"/>
</dbReference>
<protein>
    <submittedName>
        <fullName evidence="2">GNAT family N-acetyltransferase</fullName>
    </submittedName>
</protein>
<keyword evidence="3" id="KW-1185">Reference proteome</keyword>
<dbReference type="Gene3D" id="3.40.630.30">
    <property type="match status" value="1"/>
</dbReference>
<gene>
    <name evidence="2" type="ORF">I9W95_16950</name>
</gene>
<dbReference type="InterPro" id="IPR000182">
    <property type="entry name" value="GNAT_dom"/>
</dbReference>
<dbReference type="PROSITE" id="PS51186">
    <property type="entry name" value="GNAT"/>
    <property type="match status" value="1"/>
</dbReference>
<dbReference type="CDD" id="cd04301">
    <property type="entry name" value="NAT_SF"/>
    <property type="match status" value="1"/>
</dbReference>
<accession>A0ABS7ZU53</accession>
<proteinExistence type="predicted"/>
<dbReference type="Proteomes" id="UP000714380">
    <property type="component" value="Unassembled WGS sequence"/>
</dbReference>
<organism evidence="2 3">
    <name type="scientific">Thalassolituus marinus</name>
    <dbReference type="NCBI Taxonomy" id="671053"/>
    <lineage>
        <taxon>Bacteria</taxon>
        <taxon>Pseudomonadati</taxon>
        <taxon>Pseudomonadota</taxon>
        <taxon>Gammaproteobacteria</taxon>
        <taxon>Oceanospirillales</taxon>
        <taxon>Oceanospirillaceae</taxon>
        <taxon>Thalassolituus</taxon>
    </lineage>
</organism>
<feature type="domain" description="N-acetyltransferase" evidence="1">
    <location>
        <begin position="1"/>
        <end position="164"/>
    </location>
</feature>
<dbReference type="EMBL" id="JAEDAH010000104">
    <property type="protein sequence ID" value="MCA6065287.1"/>
    <property type="molecule type" value="Genomic_DNA"/>
</dbReference>
<evidence type="ECO:0000259" key="1">
    <source>
        <dbReference type="PROSITE" id="PS51186"/>
    </source>
</evidence>
<evidence type="ECO:0000313" key="3">
    <source>
        <dbReference type="Proteomes" id="UP000714380"/>
    </source>
</evidence>
<dbReference type="RefSeq" id="WP_225677083.1">
    <property type="nucleotide sequence ID" value="NZ_JAEDAH010000104.1"/>
</dbReference>
<dbReference type="InterPro" id="IPR016181">
    <property type="entry name" value="Acyl_CoA_acyltransferase"/>
</dbReference>
<comment type="caution">
    <text evidence="2">The sequence shown here is derived from an EMBL/GenBank/DDBJ whole genome shotgun (WGS) entry which is preliminary data.</text>
</comment>